<comment type="similarity">
    <text evidence="2">Belongs to the QNG1 protein family.</text>
</comment>
<dbReference type="AlphaFoldDB" id="A0A094QA01"/>
<dbReference type="Pfam" id="PF10343">
    <property type="entry name" value="Q_salvage"/>
    <property type="match status" value="1"/>
</dbReference>
<evidence type="ECO:0000313" key="6">
    <source>
        <dbReference type="EMBL" id="KGA20232.1"/>
    </source>
</evidence>
<evidence type="ECO:0000256" key="3">
    <source>
        <dbReference type="ARBA" id="ARBA00035306"/>
    </source>
</evidence>
<comment type="catalytic activity">
    <reaction evidence="5">
        <text>queuosine 5'-phosphate + H2O = queuine + D-ribose 5-phosphate</text>
        <dbReference type="Rhea" id="RHEA:75387"/>
        <dbReference type="ChEBI" id="CHEBI:15377"/>
        <dbReference type="ChEBI" id="CHEBI:17433"/>
        <dbReference type="ChEBI" id="CHEBI:78346"/>
        <dbReference type="ChEBI" id="CHEBI:194371"/>
    </reaction>
    <physiologicalReaction direction="left-to-right" evidence="5">
        <dbReference type="Rhea" id="RHEA:75388"/>
    </physiologicalReaction>
</comment>
<keyword evidence="1" id="KW-0378">Hydrolase</keyword>
<name>A0A094QA01_9ZZZZ</name>
<evidence type="ECO:0000256" key="4">
    <source>
        <dbReference type="ARBA" id="ARBA00035393"/>
    </source>
</evidence>
<evidence type="ECO:0000256" key="1">
    <source>
        <dbReference type="ARBA" id="ARBA00022801"/>
    </source>
</evidence>
<accession>A0A094QA01</accession>
<protein>
    <recommendedName>
        <fullName evidence="3">Queuosine 5'-phosphate N-glycosylase/hydrolase</fullName>
    </recommendedName>
    <alternativeName>
        <fullName evidence="4">Queuosine-nucleotide N-glycosylase/hydrolase</fullName>
    </alternativeName>
</protein>
<dbReference type="GO" id="GO:0016787">
    <property type="term" value="F:hydrolase activity"/>
    <property type="evidence" value="ECO:0007669"/>
    <property type="project" value="UniProtKB-KW"/>
</dbReference>
<reference evidence="6" key="1">
    <citation type="submission" date="2014-06" db="EMBL/GenBank/DDBJ databases">
        <title>Key roles for freshwater Actinobacteria revealed by deep metagenomic sequencing.</title>
        <authorList>
            <person name="Ghai R."/>
            <person name="Mizuno C.M."/>
            <person name="Picazo A."/>
            <person name="Camacho A."/>
            <person name="Rodriguez-Valera F."/>
        </authorList>
    </citation>
    <scope>NUCLEOTIDE SEQUENCE</scope>
</reference>
<proteinExistence type="inferred from homology"/>
<organism evidence="6">
    <name type="scientific">freshwater metagenome</name>
    <dbReference type="NCBI Taxonomy" id="449393"/>
    <lineage>
        <taxon>unclassified sequences</taxon>
        <taxon>metagenomes</taxon>
        <taxon>ecological metagenomes</taxon>
    </lineage>
</organism>
<gene>
    <name evidence="6" type="ORF">GM51_5485</name>
</gene>
<dbReference type="PANTHER" id="PTHR21314:SF0">
    <property type="entry name" value="QUEUOSINE 5'-PHOSPHATE N-GLYCOSYLASE_HYDROLASE"/>
    <property type="match status" value="1"/>
</dbReference>
<dbReference type="InterPro" id="IPR019438">
    <property type="entry name" value="Q_salvage"/>
</dbReference>
<dbReference type="GO" id="GO:0006400">
    <property type="term" value="P:tRNA modification"/>
    <property type="evidence" value="ECO:0007669"/>
    <property type="project" value="TreeGrafter"/>
</dbReference>
<sequence length="330" mass="38001">MTTVHWDTPVLSTVSQVVRSASLVKINAEKITEVADWMAYEEFAKPDGSMLFDFGNDPDVIMDFTLVVNTMNFAFTDFTTGVKFETDYMSKRWCDSEAMLACLHRAIHSGIPFFSGEYLDKVTRKDLESVFAGTIEMPMLDERVTLFNEVGRVLVEKYQGRYSRFVRSCAPKLYADGDGLLERLTTEFPRFRDVSNYHGTDIHIYKLAQLGIWGMHLALSPRGAWKLEDAEKLSAFADYIVPVGLRVMGIFEYTPELEKQINSLTEVKRDSDAEIELRASSIFVIAKLTEEINKRRQGMEPLLQPQVDFRFWKTYHATHWPHHLTKTVMY</sequence>
<evidence type="ECO:0000256" key="5">
    <source>
        <dbReference type="ARBA" id="ARBA00048204"/>
    </source>
</evidence>
<dbReference type="PANTHER" id="PTHR21314">
    <property type="entry name" value="QUEUOSINE 5'-PHOSPHATE N-GLYCOSYLASE_HYDROLASE-RELATED"/>
    <property type="match status" value="1"/>
</dbReference>
<evidence type="ECO:0000256" key="2">
    <source>
        <dbReference type="ARBA" id="ARBA00035119"/>
    </source>
</evidence>
<comment type="caution">
    <text evidence="6">The sequence shown here is derived from an EMBL/GenBank/DDBJ whole genome shotgun (WGS) entry which is preliminary data.</text>
</comment>
<dbReference type="EMBL" id="JNSL01000023">
    <property type="protein sequence ID" value="KGA20232.1"/>
    <property type="molecule type" value="Genomic_DNA"/>
</dbReference>